<dbReference type="SUPFAM" id="SSF48403">
    <property type="entry name" value="Ankyrin repeat"/>
    <property type="match status" value="1"/>
</dbReference>
<organism evidence="4 5">
    <name type="scientific">Streptobacillus felis</name>
    <dbReference type="NCBI Taxonomy" id="1384509"/>
    <lineage>
        <taxon>Bacteria</taxon>
        <taxon>Fusobacteriati</taxon>
        <taxon>Fusobacteriota</taxon>
        <taxon>Fusobacteriia</taxon>
        <taxon>Fusobacteriales</taxon>
        <taxon>Leptotrichiaceae</taxon>
        <taxon>Streptobacillus</taxon>
    </lineage>
</organism>
<dbReference type="Pfam" id="PF12796">
    <property type="entry name" value="Ank_2"/>
    <property type="match status" value="2"/>
</dbReference>
<evidence type="ECO:0000256" key="3">
    <source>
        <dbReference type="PROSITE-ProRule" id="PRU00023"/>
    </source>
</evidence>
<dbReference type="PANTHER" id="PTHR24198">
    <property type="entry name" value="ANKYRIN REPEAT AND PROTEIN KINASE DOMAIN-CONTAINING PROTEIN"/>
    <property type="match status" value="1"/>
</dbReference>
<dbReference type="EMBL" id="JABMKT010000001">
    <property type="protein sequence ID" value="NYV27224.1"/>
    <property type="molecule type" value="Genomic_DNA"/>
</dbReference>
<evidence type="ECO:0000313" key="5">
    <source>
        <dbReference type="Proteomes" id="UP000526184"/>
    </source>
</evidence>
<keyword evidence="2 3" id="KW-0040">ANK repeat</keyword>
<dbReference type="InterPro" id="IPR002110">
    <property type="entry name" value="Ankyrin_rpt"/>
</dbReference>
<proteinExistence type="predicted"/>
<sequence>MKKIYILLFLVLSSFIFCKENNIFISTQMLELEQKKENKLNEFFNAIKFSNNTLAYSFINGEEEKSISIYPENAYAPGFGPVIKKGIEKVDINTKNKLGESALVLAIEYGNTYILEELLKNNVDLNIKHHILGKYPLHTAIYFDNFDAVKLLVESNPEMVNFQNDVDGWHPLEDAALTGNYEVTKYLLDHGSNPLHKDFKGNSAIDLAANFGKGNIVKLLRDKIKEIRKNK</sequence>
<dbReference type="AlphaFoldDB" id="A0A7Z0PDX4"/>
<comment type="caution">
    <text evidence="4">The sequence shown here is derived from an EMBL/GenBank/DDBJ whole genome shotgun (WGS) entry which is preliminary data.</text>
</comment>
<dbReference type="Gene3D" id="1.25.40.20">
    <property type="entry name" value="Ankyrin repeat-containing domain"/>
    <property type="match status" value="1"/>
</dbReference>
<name>A0A7Z0PDX4_9FUSO</name>
<gene>
    <name evidence="4" type="ORF">HP397_00085</name>
</gene>
<evidence type="ECO:0000256" key="1">
    <source>
        <dbReference type="ARBA" id="ARBA00022737"/>
    </source>
</evidence>
<dbReference type="PROSITE" id="PS50297">
    <property type="entry name" value="ANK_REP_REGION"/>
    <property type="match status" value="1"/>
</dbReference>
<evidence type="ECO:0000256" key="2">
    <source>
        <dbReference type="ARBA" id="ARBA00023043"/>
    </source>
</evidence>
<evidence type="ECO:0000313" key="4">
    <source>
        <dbReference type="EMBL" id="NYV27224.1"/>
    </source>
</evidence>
<keyword evidence="5" id="KW-1185">Reference proteome</keyword>
<dbReference type="PANTHER" id="PTHR24198:SF165">
    <property type="entry name" value="ANKYRIN REPEAT-CONTAINING PROTEIN-RELATED"/>
    <property type="match status" value="1"/>
</dbReference>
<reference evidence="4 5" key="1">
    <citation type="submission" date="2020-05" db="EMBL/GenBank/DDBJ databases">
        <title>Streptobacillus felis strain LHL191014123.</title>
        <authorList>
            <person name="Fawzy A."/>
            <person name="Rau J."/>
            <person name="Risse K."/>
            <person name="Schauerte N."/>
            <person name="Geiger C."/>
            <person name="Blom J."/>
            <person name="Imirzalioglu C."/>
            <person name="Falgenhauer J."/>
            <person name="Bach A."/>
            <person name="Herden C."/>
            <person name="Eisenberg T."/>
        </authorList>
    </citation>
    <scope>NUCLEOTIDE SEQUENCE [LARGE SCALE GENOMIC DNA]</scope>
    <source>
        <strain evidence="4 5">LHL191014123</strain>
    </source>
</reference>
<feature type="repeat" description="ANK" evidence="3">
    <location>
        <begin position="167"/>
        <end position="199"/>
    </location>
</feature>
<dbReference type="SMART" id="SM00248">
    <property type="entry name" value="ANK"/>
    <property type="match status" value="4"/>
</dbReference>
<dbReference type="InterPro" id="IPR036770">
    <property type="entry name" value="Ankyrin_rpt-contain_sf"/>
</dbReference>
<dbReference type="RefSeq" id="WP_180135131.1">
    <property type="nucleotide sequence ID" value="NZ_JABMKT010000001.1"/>
</dbReference>
<dbReference type="Proteomes" id="UP000526184">
    <property type="component" value="Unassembled WGS sequence"/>
</dbReference>
<dbReference type="PROSITE" id="PS50088">
    <property type="entry name" value="ANK_REPEAT"/>
    <property type="match status" value="2"/>
</dbReference>
<accession>A0A7Z0PDX4</accession>
<keyword evidence="1" id="KW-0677">Repeat</keyword>
<protein>
    <submittedName>
        <fullName evidence="4">Ankyrin repeat domain-containing protein</fullName>
    </submittedName>
</protein>
<feature type="repeat" description="ANK" evidence="3">
    <location>
        <begin position="98"/>
        <end position="130"/>
    </location>
</feature>